<comment type="caution">
    <text evidence="2">The sequence shown here is derived from an EMBL/GenBank/DDBJ whole genome shotgun (WGS) entry which is preliminary data.</text>
</comment>
<dbReference type="Proteomes" id="UP000028006">
    <property type="component" value="Unassembled WGS sequence"/>
</dbReference>
<dbReference type="RefSeq" id="WP_034872955.1">
    <property type="nucleotide sequence ID" value="NZ_JOKG01000001.1"/>
</dbReference>
<keyword evidence="1" id="KW-0472">Membrane</keyword>
<evidence type="ECO:0000313" key="3">
    <source>
        <dbReference type="Proteomes" id="UP000028006"/>
    </source>
</evidence>
<feature type="transmembrane region" description="Helical" evidence="1">
    <location>
        <begin position="70"/>
        <end position="87"/>
    </location>
</feature>
<gene>
    <name evidence="2" type="ORF">GZ77_03535</name>
</gene>
<evidence type="ECO:0000313" key="2">
    <source>
        <dbReference type="EMBL" id="KEQ15665.1"/>
    </source>
</evidence>
<keyword evidence="1" id="KW-0812">Transmembrane</keyword>
<keyword evidence="1" id="KW-1133">Transmembrane helix</keyword>
<accession>A0A081NB42</accession>
<protein>
    <submittedName>
        <fullName evidence="2">Uncharacterized protein</fullName>
    </submittedName>
</protein>
<evidence type="ECO:0000256" key="1">
    <source>
        <dbReference type="SAM" id="Phobius"/>
    </source>
</evidence>
<dbReference type="EMBL" id="JOKG01000001">
    <property type="protein sequence ID" value="KEQ15665.1"/>
    <property type="molecule type" value="Genomic_DNA"/>
</dbReference>
<proteinExistence type="predicted"/>
<reference evidence="2 3" key="1">
    <citation type="submission" date="2014-06" db="EMBL/GenBank/DDBJ databases">
        <title>Whole Genome Sequences of Three Symbiotic Endozoicomonas Bacteria.</title>
        <authorList>
            <person name="Neave M.J."/>
            <person name="Apprill A."/>
            <person name="Voolstra C.R."/>
        </authorList>
    </citation>
    <scope>NUCLEOTIDE SEQUENCE [LARGE SCALE GENOMIC DNA]</scope>
    <source>
        <strain evidence="2 3">LMG 24815</strain>
    </source>
</reference>
<dbReference type="AlphaFoldDB" id="A0A081NB42"/>
<name>A0A081NB42_9GAMM</name>
<keyword evidence="3" id="KW-1185">Reference proteome</keyword>
<organism evidence="2 3">
    <name type="scientific">Endozoicomonas montiporae</name>
    <dbReference type="NCBI Taxonomy" id="1027273"/>
    <lineage>
        <taxon>Bacteria</taxon>
        <taxon>Pseudomonadati</taxon>
        <taxon>Pseudomonadota</taxon>
        <taxon>Gammaproteobacteria</taxon>
        <taxon>Oceanospirillales</taxon>
        <taxon>Endozoicomonadaceae</taxon>
        <taxon>Endozoicomonas</taxon>
    </lineage>
</organism>
<sequence>MGNFFDSLLGAYVDVETAKAQNNFDAYQQGMDQAAAIREAELQSQQTQANDVTDLQYQDGSLINGVDNRVLYVGGALLAGLILYKVVR</sequence>